<dbReference type="Proteomes" id="UP000828390">
    <property type="component" value="Unassembled WGS sequence"/>
</dbReference>
<comment type="caution">
    <text evidence="2">The sequence shown here is derived from an EMBL/GenBank/DDBJ whole genome shotgun (WGS) entry which is preliminary data.</text>
</comment>
<keyword evidence="1" id="KW-0732">Signal</keyword>
<reference evidence="2" key="2">
    <citation type="submission" date="2020-11" db="EMBL/GenBank/DDBJ databases">
        <authorList>
            <person name="McCartney M.A."/>
            <person name="Auch B."/>
            <person name="Kono T."/>
            <person name="Mallez S."/>
            <person name="Becker A."/>
            <person name="Gohl D.M."/>
            <person name="Silverstein K.A.T."/>
            <person name="Koren S."/>
            <person name="Bechman K.B."/>
            <person name="Herman A."/>
            <person name="Abrahante J.E."/>
            <person name="Garbe J."/>
        </authorList>
    </citation>
    <scope>NUCLEOTIDE SEQUENCE</scope>
    <source>
        <strain evidence="2">Duluth1</strain>
        <tissue evidence="2">Whole animal</tissue>
    </source>
</reference>
<protein>
    <submittedName>
        <fullName evidence="2">Uncharacterized protein</fullName>
    </submittedName>
</protein>
<gene>
    <name evidence="2" type="ORF">DPMN_017509</name>
</gene>
<evidence type="ECO:0000256" key="1">
    <source>
        <dbReference type="SAM" id="SignalP"/>
    </source>
</evidence>
<feature type="signal peptide" evidence="1">
    <location>
        <begin position="1"/>
        <end position="22"/>
    </location>
</feature>
<name>A0A9D4NBI2_DREPO</name>
<accession>A0A9D4NBI2</accession>
<evidence type="ECO:0000313" key="3">
    <source>
        <dbReference type="Proteomes" id="UP000828390"/>
    </source>
</evidence>
<evidence type="ECO:0000313" key="2">
    <source>
        <dbReference type="EMBL" id="KAH3893362.1"/>
    </source>
</evidence>
<sequence>MELIHHIPLLLLLLLQFHYANASSCHCTFKATTPVRTETNIKSHSLQYIGSGTCFHGYISNGWFIVTGHPVMNIQEDDLMPYDDCKLFDASDWLAEIPSLRTGSSHQSVVWMPCLVDGQPNVCFDASFEACRRNSSLDGFPPIKIAEKRFLLGLLQIYIGVFKNQRHSGLRVGNIS</sequence>
<feature type="chain" id="PRO_5039557419" evidence="1">
    <location>
        <begin position="23"/>
        <end position="176"/>
    </location>
</feature>
<organism evidence="2 3">
    <name type="scientific">Dreissena polymorpha</name>
    <name type="common">Zebra mussel</name>
    <name type="synonym">Mytilus polymorpha</name>
    <dbReference type="NCBI Taxonomy" id="45954"/>
    <lineage>
        <taxon>Eukaryota</taxon>
        <taxon>Metazoa</taxon>
        <taxon>Spiralia</taxon>
        <taxon>Lophotrochozoa</taxon>
        <taxon>Mollusca</taxon>
        <taxon>Bivalvia</taxon>
        <taxon>Autobranchia</taxon>
        <taxon>Heteroconchia</taxon>
        <taxon>Euheterodonta</taxon>
        <taxon>Imparidentia</taxon>
        <taxon>Neoheterodontei</taxon>
        <taxon>Myida</taxon>
        <taxon>Dreissenoidea</taxon>
        <taxon>Dreissenidae</taxon>
        <taxon>Dreissena</taxon>
    </lineage>
</organism>
<proteinExistence type="predicted"/>
<dbReference type="AlphaFoldDB" id="A0A9D4NBI2"/>
<dbReference type="EMBL" id="JAIWYP010000001">
    <property type="protein sequence ID" value="KAH3893362.1"/>
    <property type="molecule type" value="Genomic_DNA"/>
</dbReference>
<keyword evidence="3" id="KW-1185">Reference proteome</keyword>
<reference evidence="2" key="1">
    <citation type="journal article" date="2019" name="bioRxiv">
        <title>The Genome of the Zebra Mussel, Dreissena polymorpha: A Resource for Invasive Species Research.</title>
        <authorList>
            <person name="McCartney M.A."/>
            <person name="Auch B."/>
            <person name="Kono T."/>
            <person name="Mallez S."/>
            <person name="Zhang Y."/>
            <person name="Obille A."/>
            <person name="Becker A."/>
            <person name="Abrahante J.E."/>
            <person name="Garbe J."/>
            <person name="Badalamenti J.P."/>
            <person name="Herman A."/>
            <person name="Mangelson H."/>
            <person name="Liachko I."/>
            <person name="Sullivan S."/>
            <person name="Sone E.D."/>
            <person name="Koren S."/>
            <person name="Silverstein K.A.T."/>
            <person name="Beckman K.B."/>
            <person name="Gohl D.M."/>
        </authorList>
    </citation>
    <scope>NUCLEOTIDE SEQUENCE</scope>
    <source>
        <strain evidence="2">Duluth1</strain>
        <tissue evidence="2">Whole animal</tissue>
    </source>
</reference>